<gene>
    <name evidence="1" type="ORF">A7E75_07195</name>
</gene>
<keyword evidence="2" id="KW-1185">Reference proteome</keyword>
<dbReference type="Gene3D" id="3.40.50.300">
    <property type="entry name" value="P-loop containing nucleotide triphosphate hydrolases"/>
    <property type="match status" value="1"/>
</dbReference>
<dbReference type="InterPro" id="IPR004948">
    <property type="entry name" value="Nuc-triphosphatase_THEP1"/>
</dbReference>
<dbReference type="Pfam" id="PF03266">
    <property type="entry name" value="NTPase_1"/>
    <property type="match status" value="1"/>
</dbReference>
<dbReference type="InterPro" id="IPR027417">
    <property type="entry name" value="P-loop_NTPase"/>
</dbReference>
<evidence type="ECO:0000313" key="1">
    <source>
        <dbReference type="EMBL" id="APG24831.1"/>
    </source>
</evidence>
<proteinExistence type="predicted"/>
<dbReference type="AlphaFoldDB" id="A0A1L3GFV1"/>
<evidence type="ECO:0000313" key="2">
    <source>
        <dbReference type="Proteomes" id="UP000182264"/>
    </source>
</evidence>
<organism evidence="1 2">
    <name type="scientific">Syntrophotalea acetylenica</name>
    <name type="common">Pelobacter acetylenicus</name>
    <dbReference type="NCBI Taxonomy" id="29542"/>
    <lineage>
        <taxon>Bacteria</taxon>
        <taxon>Pseudomonadati</taxon>
        <taxon>Thermodesulfobacteriota</taxon>
        <taxon>Desulfuromonadia</taxon>
        <taxon>Desulfuromonadales</taxon>
        <taxon>Syntrophotaleaceae</taxon>
        <taxon>Syntrophotalea</taxon>
    </lineage>
</organism>
<dbReference type="SUPFAM" id="SSF52540">
    <property type="entry name" value="P-loop containing nucleoside triphosphate hydrolases"/>
    <property type="match status" value="1"/>
</dbReference>
<dbReference type="KEGG" id="pace:A6070_01155"/>
<dbReference type="GO" id="GO:0017111">
    <property type="term" value="F:ribonucleoside triphosphate phosphatase activity"/>
    <property type="evidence" value="ECO:0007669"/>
    <property type="project" value="InterPro"/>
</dbReference>
<reference evidence="1 2" key="1">
    <citation type="journal article" date="2017" name="Genome Announc.">
        <title>Complete Genome Sequences of Two Acetylene-Fermenting Pelobacter acetylenicus Strains.</title>
        <authorList>
            <person name="Sutton J.M."/>
            <person name="Baesman S.M."/>
            <person name="Fierst J.L."/>
            <person name="Poret-Peterson A.T."/>
            <person name="Oremland R.S."/>
            <person name="Dunlap D.S."/>
            <person name="Akob D.M."/>
        </authorList>
    </citation>
    <scope>NUCLEOTIDE SEQUENCE [LARGE SCALE GENOMIC DNA]</scope>
    <source>
        <strain evidence="1 2">DSM 3247</strain>
    </source>
</reference>
<accession>A0A1L3GFV1</accession>
<evidence type="ECO:0008006" key="3">
    <source>
        <dbReference type="Google" id="ProtNLM"/>
    </source>
</evidence>
<dbReference type="STRING" id="29542.A6070_01155"/>
<dbReference type="EMBL" id="CP015518">
    <property type="protein sequence ID" value="APG24831.1"/>
    <property type="molecule type" value="Genomic_DNA"/>
</dbReference>
<protein>
    <recommendedName>
        <fullName evidence="3">NTPase</fullName>
    </recommendedName>
</protein>
<dbReference type="Proteomes" id="UP000182264">
    <property type="component" value="Chromosome"/>
</dbReference>
<sequence length="198" mass="21746">MDNRQVEPMRANHGPLIIVSGPAHCGKTTLVTLLVSHLRDQGRQLAGILAEGHWRDQRRSGFTLVDLADGRRTLLAERIADCGPHAFPYAFHAEGLAAGYLALGPRRCAGADLVVVDEVGSLELRGAGWARNLGPLLRQCRSLQLWVVQAARVEAVCRKWQLSPVRVIDASQPQALDNLLITVEEWLPGADPPSHFRF</sequence>
<name>A0A1L3GFV1_SYNAC</name>